<dbReference type="InterPro" id="IPR001650">
    <property type="entry name" value="Helicase_C-like"/>
</dbReference>
<dbReference type="InterPro" id="IPR036101">
    <property type="entry name" value="CarD-like/TRCF_RID_sf"/>
</dbReference>
<proteinExistence type="inferred from homology"/>
<keyword evidence="4 9" id="KW-0378">Hydrolase</keyword>
<dbReference type="SUPFAM" id="SSF52540">
    <property type="entry name" value="P-loop containing nucleoside triphosphate hydrolases"/>
    <property type="match status" value="3"/>
</dbReference>
<dbReference type="InterPro" id="IPR027417">
    <property type="entry name" value="P-loop_NTPase"/>
</dbReference>
<sequence>MNLFSVESSLIETIATLIENPKLTKIIITNTEAEAQEFEEFIKNASDEYLTAKDILYIPGFFQAGVFRFESARKIIAKRLEASFLLASHFPRVIICSIAGFTRNFPTIEWIQKNKYEIRVGDDLDPDLLIEQLSQLAYLQVQRVEEVGEFCVRGSIVDFWTPGEKTPSRIEIFGDAVDKIRSFRPSDQRSFQTLNKVTILPSREFVWPYKSQIEISVEKFNTAILHQKVMGVSRSNLLEDLKANVPFAGIDDIFYMFSQDVFQSFHDYIKELSIKNNTILSIGFIGEEEHFLKSIHEIEKLYENSYSAAFGKNYPVGKIESVFPNIFKAKQYMTEENSIKSRYSFPKDISEVLKQIEKQKLSNRIEKLNNLLSENKIENILILANTNDSFLEFIGISSKYFNINNEYKNQINIPKFKIKDILSHNLSGNKITKQIHCCLLNSKEGFYLPQSKTLAISENWIRGVASAEKFESFTEIDSKQSSKENSEAFLTAQYSDFIEGDLVVHVQHGIARFRGLMTIKILDITGDFLALEYAENDKIYVPVHKLNLIQKYIGSSEGTSLDSLKGTSWEKRKAKAKIDVEKLAKELMEHQAKRAMTPGHAFSKIDEDYISFEDAFPFDETLDQLRAIKEIMSDMNQPKAMDRLLCGDVGFGKTEVAMRAAYRSILDGKQVAWLVPTTVLAHQHYRSLVERFSDFAANICILDRSVTSASKILEKLKKGEIDILIGTHRILSKDIDFRDLGLLIVDEEQRFGVLQKEKIKSMSYGVDVLTMTATPIPRTLQMAMVGLRDLSLLTTPPKSRLATKTFVCPFEESIIIESIQFELNRGGQVFYVHNRVEELNSVYEYLHKIVPNAKICIGHGKMTQKDLEKTIIEFLDGKFNILLCTTIIESGIDMPNVNTIIVQNADYFGLAQLYQLRGRVGRRSTRGYAYFLTSQNAKEDQEGMKRLEILKEHQELGSGFVIASHDMEMRGSGNILGDEQSGKVSDVGLETYLQMLDDAIKTLGGNKVTNHTEVEIQIPLIAQIPENYVENSRERLKTYRRFFGARQESALQNLITECEDRFGTIPVEVKNLSELARIRRWLLSLGAISLIVGDDSTEVRLGKGVLQPDSYDESSEQLVKRILDVCNRKVKGMRITPDGRLIFAIRKKNFIQDSNGTITELKRILSLLAGEAYEENSK</sequence>
<dbReference type="SMART" id="SM00487">
    <property type="entry name" value="DEXDc"/>
    <property type="match status" value="1"/>
</dbReference>
<dbReference type="CDD" id="cd17991">
    <property type="entry name" value="DEXHc_TRCF"/>
    <property type="match status" value="1"/>
</dbReference>
<dbReference type="Pfam" id="PF00270">
    <property type="entry name" value="DEAD"/>
    <property type="match status" value="1"/>
</dbReference>
<dbReference type="HAMAP" id="MF_00969">
    <property type="entry name" value="TRCF"/>
    <property type="match status" value="1"/>
</dbReference>
<keyword evidence="1 9" id="KW-0963">Cytoplasm</keyword>
<dbReference type="SUPFAM" id="SSF143517">
    <property type="entry name" value="TRCF domain-like"/>
    <property type="match status" value="1"/>
</dbReference>
<keyword evidence="5" id="KW-0347">Helicase</keyword>
<dbReference type="GO" id="GO:0003678">
    <property type="term" value="F:DNA helicase activity"/>
    <property type="evidence" value="ECO:0007669"/>
    <property type="project" value="TreeGrafter"/>
</dbReference>
<dbReference type="Pfam" id="PF03461">
    <property type="entry name" value="TRCF"/>
    <property type="match status" value="1"/>
</dbReference>
<dbReference type="Pfam" id="PF17757">
    <property type="entry name" value="UvrB_inter"/>
    <property type="match status" value="1"/>
</dbReference>
<feature type="domain" description="Helicase C-terminal" evidence="11">
    <location>
        <begin position="815"/>
        <end position="968"/>
    </location>
</feature>
<evidence type="ECO:0000256" key="8">
    <source>
        <dbReference type="ARBA" id="ARBA00023204"/>
    </source>
</evidence>
<comment type="similarity">
    <text evidence="9">In the C-terminal section; belongs to the helicase family. RecG subfamily.</text>
</comment>
<dbReference type="SMART" id="SM01058">
    <property type="entry name" value="CarD_TRCF"/>
    <property type="match status" value="1"/>
</dbReference>
<keyword evidence="7 9" id="KW-0238">DNA-binding</keyword>
<evidence type="ECO:0000313" key="12">
    <source>
        <dbReference type="EMBL" id="KAB8039802.1"/>
    </source>
</evidence>
<dbReference type="GO" id="GO:0000716">
    <property type="term" value="P:transcription-coupled nucleotide-excision repair, DNA damage recognition"/>
    <property type="evidence" value="ECO:0007669"/>
    <property type="project" value="UniProtKB-UniRule"/>
</dbReference>
<dbReference type="InterPro" id="IPR003711">
    <property type="entry name" value="CarD-like/TRCF_RID"/>
</dbReference>
<keyword evidence="2 9" id="KW-0547">Nucleotide-binding</keyword>
<comment type="function">
    <text evidence="9">Couples transcription and DNA repair by recognizing RNA polymerase (RNAP) stalled at DNA lesions. Mediates ATP-dependent release of RNAP and its truncated transcript from the DNA, and recruitment of nucleotide excision repair machinery to the damaged site.</text>
</comment>
<dbReference type="PANTHER" id="PTHR47964">
    <property type="entry name" value="ATP-DEPENDENT DNA HELICASE HOMOLOG RECG, CHLOROPLASTIC"/>
    <property type="match status" value="1"/>
</dbReference>
<comment type="similarity">
    <text evidence="9">In the N-terminal section; belongs to the UvrB family.</text>
</comment>
<evidence type="ECO:0000259" key="11">
    <source>
        <dbReference type="PROSITE" id="PS51194"/>
    </source>
</evidence>
<dbReference type="SMART" id="SM00490">
    <property type="entry name" value="HELICc"/>
    <property type="match status" value="1"/>
</dbReference>
<dbReference type="Proteomes" id="UP000437748">
    <property type="component" value="Unassembled WGS sequence"/>
</dbReference>
<evidence type="ECO:0000256" key="5">
    <source>
        <dbReference type="ARBA" id="ARBA00022806"/>
    </source>
</evidence>
<keyword evidence="13" id="KW-1185">Reference proteome</keyword>
<dbReference type="RefSeq" id="WP_153419308.1">
    <property type="nucleotide sequence ID" value="NZ_WFLM01000002.1"/>
</dbReference>
<dbReference type="GO" id="GO:0005737">
    <property type="term" value="C:cytoplasm"/>
    <property type="evidence" value="ECO:0007669"/>
    <property type="project" value="UniProtKB-SubCell"/>
</dbReference>
<dbReference type="InterPro" id="IPR004576">
    <property type="entry name" value="Mfd"/>
</dbReference>
<dbReference type="EMBL" id="WFLM01000002">
    <property type="protein sequence ID" value="KAB8039802.1"/>
    <property type="molecule type" value="Genomic_DNA"/>
</dbReference>
<dbReference type="InterPro" id="IPR041471">
    <property type="entry name" value="UvrB_inter"/>
</dbReference>
<dbReference type="GO" id="GO:0005524">
    <property type="term" value="F:ATP binding"/>
    <property type="evidence" value="ECO:0007669"/>
    <property type="project" value="UniProtKB-UniRule"/>
</dbReference>
<evidence type="ECO:0000256" key="6">
    <source>
        <dbReference type="ARBA" id="ARBA00022840"/>
    </source>
</evidence>
<organism evidence="12 13">
    <name type="scientific">Silvanigrella paludirubra</name>
    <dbReference type="NCBI Taxonomy" id="2499159"/>
    <lineage>
        <taxon>Bacteria</taxon>
        <taxon>Pseudomonadati</taxon>
        <taxon>Bdellovibrionota</taxon>
        <taxon>Oligoflexia</taxon>
        <taxon>Silvanigrellales</taxon>
        <taxon>Silvanigrellaceae</taxon>
        <taxon>Silvanigrella</taxon>
    </lineage>
</organism>
<dbReference type="PROSITE" id="PS51192">
    <property type="entry name" value="HELICASE_ATP_BIND_1"/>
    <property type="match status" value="1"/>
</dbReference>
<dbReference type="PANTHER" id="PTHR47964:SF1">
    <property type="entry name" value="ATP-DEPENDENT DNA HELICASE HOMOLOG RECG, CHLOROPLASTIC"/>
    <property type="match status" value="1"/>
</dbReference>
<dbReference type="InterPro" id="IPR005118">
    <property type="entry name" value="TRCF_C"/>
</dbReference>
<evidence type="ECO:0000256" key="7">
    <source>
        <dbReference type="ARBA" id="ARBA00023125"/>
    </source>
</evidence>
<feature type="domain" description="Helicase ATP-binding" evidence="10">
    <location>
        <begin position="634"/>
        <end position="793"/>
    </location>
</feature>
<evidence type="ECO:0000313" key="13">
    <source>
        <dbReference type="Proteomes" id="UP000437748"/>
    </source>
</evidence>
<dbReference type="InterPro" id="IPR047112">
    <property type="entry name" value="RecG/Mfd"/>
</dbReference>
<evidence type="ECO:0000256" key="9">
    <source>
        <dbReference type="HAMAP-Rule" id="MF_00969"/>
    </source>
</evidence>
<keyword evidence="3 9" id="KW-0227">DNA damage</keyword>
<reference evidence="12 13" key="1">
    <citation type="submission" date="2019-10" db="EMBL/GenBank/DDBJ databases">
        <title>New species of Slilvanegrellaceae.</title>
        <authorList>
            <person name="Pitt A."/>
            <person name="Hahn M.W."/>
        </authorList>
    </citation>
    <scope>NUCLEOTIDE SEQUENCE [LARGE SCALE GENOMIC DNA]</scope>
    <source>
        <strain evidence="12 13">SP-Ram-0.45-NSY-1</strain>
    </source>
</reference>
<keyword evidence="6 9" id="KW-0067">ATP-binding</keyword>
<gene>
    <name evidence="9 12" type="primary">mfd</name>
    <name evidence="12" type="ORF">GCL60_05940</name>
</gene>
<dbReference type="Pfam" id="PF02559">
    <property type="entry name" value="CarD_TRCF_RID"/>
    <property type="match status" value="1"/>
</dbReference>
<dbReference type="SUPFAM" id="SSF141259">
    <property type="entry name" value="CarD-like"/>
    <property type="match status" value="1"/>
</dbReference>
<protein>
    <recommendedName>
        <fullName evidence="9">Transcription-repair-coupling factor</fullName>
        <shortName evidence="9">TRCF</shortName>
        <ecNumber evidence="9">3.6.4.-</ecNumber>
    </recommendedName>
</protein>
<accession>A0A6N6VY50</accession>
<evidence type="ECO:0000256" key="2">
    <source>
        <dbReference type="ARBA" id="ARBA00022741"/>
    </source>
</evidence>
<comment type="caution">
    <text evidence="12">The sequence shown here is derived from an EMBL/GenBank/DDBJ whole genome shotgun (WGS) entry which is preliminary data.</text>
</comment>
<dbReference type="Gene3D" id="3.40.50.11180">
    <property type="match status" value="1"/>
</dbReference>
<dbReference type="Pfam" id="PF00271">
    <property type="entry name" value="Helicase_C"/>
    <property type="match status" value="1"/>
</dbReference>
<dbReference type="GO" id="GO:0003684">
    <property type="term" value="F:damaged DNA binding"/>
    <property type="evidence" value="ECO:0007669"/>
    <property type="project" value="InterPro"/>
</dbReference>
<dbReference type="OrthoDB" id="5287035at2"/>
<name>A0A6N6VY50_9BACT</name>
<keyword evidence="8 9" id="KW-0234">DNA repair</keyword>
<comment type="subcellular location">
    <subcellularLocation>
        <location evidence="9">Cytoplasm</location>
    </subcellularLocation>
</comment>
<evidence type="ECO:0000259" key="10">
    <source>
        <dbReference type="PROSITE" id="PS51192"/>
    </source>
</evidence>
<dbReference type="InterPro" id="IPR014001">
    <property type="entry name" value="Helicase_ATP-bd"/>
</dbReference>
<dbReference type="GO" id="GO:0006355">
    <property type="term" value="P:regulation of DNA-templated transcription"/>
    <property type="evidence" value="ECO:0007669"/>
    <property type="project" value="UniProtKB-UniRule"/>
</dbReference>
<dbReference type="Gene3D" id="3.30.2060.10">
    <property type="entry name" value="Penicillin-binding protein 1b domain"/>
    <property type="match status" value="1"/>
</dbReference>
<dbReference type="InterPro" id="IPR011545">
    <property type="entry name" value="DEAD/DEAH_box_helicase_dom"/>
</dbReference>
<dbReference type="Gene3D" id="3.90.1150.50">
    <property type="entry name" value="Transcription-repair-coupling factor, D7 domain"/>
    <property type="match status" value="1"/>
</dbReference>
<dbReference type="NCBIfam" id="TIGR00580">
    <property type="entry name" value="mfd"/>
    <property type="match status" value="1"/>
</dbReference>
<evidence type="ECO:0000256" key="3">
    <source>
        <dbReference type="ARBA" id="ARBA00022763"/>
    </source>
</evidence>
<dbReference type="PROSITE" id="PS51194">
    <property type="entry name" value="HELICASE_CTER"/>
    <property type="match status" value="1"/>
</dbReference>
<dbReference type="InterPro" id="IPR037235">
    <property type="entry name" value="TRCF-like_C_D7"/>
</dbReference>
<evidence type="ECO:0000256" key="1">
    <source>
        <dbReference type="ARBA" id="ARBA00022490"/>
    </source>
</evidence>
<dbReference type="AlphaFoldDB" id="A0A6N6VY50"/>
<dbReference type="Gene3D" id="2.40.10.170">
    <property type="match status" value="1"/>
</dbReference>
<dbReference type="EC" id="3.6.4.-" evidence="9"/>
<dbReference type="Gene3D" id="3.40.50.300">
    <property type="entry name" value="P-loop containing nucleotide triphosphate hydrolases"/>
    <property type="match status" value="2"/>
</dbReference>
<dbReference type="GO" id="GO:0016787">
    <property type="term" value="F:hydrolase activity"/>
    <property type="evidence" value="ECO:0007669"/>
    <property type="project" value="UniProtKB-KW"/>
</dbReference>
<evidence type="ECO:0000256" key="4">
    <source>
        <dbReference type="ARBA" id="ARBA00022801"/>
    </source>
</evidence>
<dbReference type="SMART" id="SM00982">
    <property type="entry name" value="TRCF"/>
    <property type="match status" value="1"/>
</dbReference>